<dbReference type="PANTHER" id="PTHR47417:SF1">
    <property type="entry name" value="SMR DOMAIN-CONTAINING PROTEIN YPL199C"/>
    <property type="match status" value="1"/>
</dbReference>
<feature type="compositionally biased region" description="Polar residues" evidence="1">
    <location>
        <begin position="151"/>
        <end position="162"/>
    </location>
</feature>
<dbReference type="InterPro" id="IPR002625">
    <property type="entry name" value="Smr_dom"/>
</dbReference>
<keyword evidence="4" id="KW-1185">Reference proteome</keyword>
<dbReference type="SMART" id="SM00463">
    <property type="entry name" value="SMR"/>
    <property type="match status" value="1"/>
</dbReference>
<dbReference type="Gene3D" id="3.30.1370.110">
    <property type="match status" value="1"/>
</dbReference>
<evidence type="ECO:0000259" key="2">
    <source>
        <dbReference type="PROSITE" id="PS50828"/>
    </source>
</evidence>
<protein>
    <submittedName>
        <fullName evidence="3">DUF1771-domain-containing protein</fullName>
    </submittedName>
</protein>
<proteinExistence type="predicted"/>
<dbReference type="GeneID" id="37013382"/>
<sequence length="344" mass="36221">MDDAIRFLKAHKSQIIKYGKKALAFWKKRQSQNSTSGGYAGAASGGAAGGYNNASGGQYGNAAGGGYGGQGQGQGGYPTQQQGGGGGYNNYSGQQGGAYGGAQGGYAGAAGGYGGQQSQGDYGYNQPPPQGQYSHPGQSYGGQSGLKPTHPNYNDNAVNSKNQRYMQLRSDARREGDLMAKCFDQSHSAYSSGDGGRAKQLSNEGHQHKARMEQLNKEASDWIYAANNEDSGADEVDLHGMYTAEAITRTEQEIAQRQARGDSSVRIIVGKGVHSKDHVAKIKPAIEDLMRKYNLQAHLDPHNAGVLVVDLTGKGGGHFSRDVGGMTRGLAQEASGDENQCIVM</sequence>
<reference evidence="3 4" key="1">
    <citation type="journal article" date="2018" name="Mol. Biol. Evol.">
        <title>Broad Genomic Sampling Reveals a Smut Pathogenic Ancestry of the Fungal Clade Ustilaginomycotina.</title>
        <authorList>
            <person name="Kijpornyongpan T."/>
            <person name="Mondo S.J."/>
            <person name="Barry K."/>
            <person name="Sandor L."/>
            <person name="Lee J."/>
            <person name="Lipzen A."/>
            <person name="Pangilinan J."/>
            <person name="LaButti K."/>
            <person name="Hainaut M."/>
            <person name="Henrissat B."/>
            <person name="Grigoriev I.V."/>
            <person name="Spatafora J.W."/>
            <person name="Aime M.C."/>
        </authorList>
    </citation>
    <scope>NUCLEOTIDE SEQUENCE [LARGE SCALE GENOMIC DNA]</scope>
    <source>
        <strain evidence="3 4">MCA 4718</strain>
    </source>
</reference>
<dbReference type="PROSITE" id="PS50828">
    <property type="entry name" value="SMR"/>
    <property type="match status" value="1"/>
</dbReference>
<dbReference type="STRING" id="1684307.A0A316UDK8"/>
<organism evidence="3 4">
    <name type="scientific">Pseudomicrostroma glucosiphilum</name>
    <dbReference type="NCBI Taxonomy" id="1684307"/>
    <lineage>
        <taxon>Eukaryota</taxon>
        <taxon>Fungi</taxon>
        <taxon>Dikarya</taxon>
        <taxon>Basidiomycota</taxon>
        <taxon>Ustilaginomycotina</taxon>
        <taxon>Exobasidiomycetes</taxon>
        <taxon>Microstromatales</taxon>
        <taxon>Microstromatales incertae sedis</taxon>
        <taxon>Pseudomicrostroma</taxon>
    </lineage>
</organism>
<dbReference type="AlphaFoldDB" id="A0A316UDK8"/>
<dbReference type="SUPFAM" id="SSF160443">
    <property type="entry name" value="SMR domain-like"/>
    <property type="match status" value="1"/>
</dbReference>
<name>A0A316UDK8_9BASI</name>
<feature type="region of interest" description="Disordered" evidence="1">
    <location>
        <begin position="118"/>
        <end position="162"/>
    </location>
</feature>
<evidence type="ECO:0000313" key="4">
    <source>
        <dbReference type="Proteomes" id="UP000245942"/>
    </source>
</evidence>
<feature type="region of interest" description="Disordered" evidence="1">
    <location>
        <begin position="68"/>
        <end position="89"/>
    </location>
</feature>
<accession>A0A316UDK8</accession>
<gene>
    <name evidence="3" type="ORF">BCV69DRAFT_280543</name>
</gene>
<dbReference type="RefSeq" id="XP_025350094.1">
    <property type="nucleotide sequence ID" value="XM_025491648.1"/>
</dbReference>
<feature type="domain" description="Smr" evidence="2">
    <location>
        <begin position="236"/>
        <end position="312"/>
    </location>
</feature>
<dbReference type="PANTHER" id="PTHR47417">
    <property type="entry name" value="SMR DOMAIN-CONTAINING PROTEIN YPL199C"/>
    <property type="match status" value="1"/>
</dbReference>
<dbReference type="Pfam" id="PF08590">
    <property type="entry name" value="DUF1771"/>
    <property type="match status" value="1"/>
</dbReference>
<dbReference type="OrthoDB" id="3231855at2759"/>
<dbReference type="InterPro" id="IPR013899">
    <property type="entry name" value="DUF1771"/>
</dbReference>
<dbReference type="InterPro" id="IPR053020">
    <property type="entry name" value="Smr_domain_protein"/>
</dbReference>
<evidence type="ECO:0000256" key="1">
    <source>
        <dbReference type="SAM" id="MobiDB-lite"/>
    </source>
</evidence>
<dbReference type="Proteomes" id="UP000245942">
    <property type="component" value="Unassembled WGS sequence"/>
</dbReference>
<dbReference type="InterPro" id="IPR036063">
    <property type="entry name" value="Smr_dom_sf"/>
</dbReference>
<dbReference type="EMBL" id="KZ819322">
    <property type="protein sequence ID" value="PWN22934.1"/>
    <property type="molecule type" value="Genomic_DNA"/>
</dbReference>
<dbReference type="SMART" id="SM01162">
    <property type="entry name" value="DUF1771"/>
    <property type="match status" value="1"/>
</dbReference>
<dbReference type="Pfam" id="PF01713">
    <property type="entry name" value="Smr"/>
    <property type="match status" value="1"/>
</dbReference>
<evidence type="ECO:0000313" key="3">
    <source>
        <dbReference type="EMBL" id="PWN22934.1"/>
    </source>
</evidence>